<name>A0ABT4W0X5_9RHOB</name>
<organism evidence="5 6">
    <name type="scientific">Aliiroseovarius salicola</name>
    <dbReference type="NCBI Taxonomy" id="3009082"/>
    <lineage>
        <taxon>Bacteria</taxon>
        <taxon>Pseudomonadati</taxon>
        <taxon>Pseudomonadota</taxon>
        <taxon>Alphaproteobacteria</taxon>
        <taxon>Rhodobacterales</taxon>
        <taxon>Paracoccaceae</taxon>
        <taxon>Aliiroseovarius</taxon>
    </lineage>
</organism>
<dbReference type="PROSITE" id="PS50005">
    <property type="entry name" value="TPR"/>
    <property type="match status" value="1"/>
</dbReference>
<evidence type="ECO:0000256" key="2">
    <source>
        <dbReference type="ARBA" id="ARBA00022803"/>
    </source>
</evidence>
<dbReference type="RefSeq" id="WP_271053877.1">
    <property type="nucleotide sequence ID" value="NZ_JAQIIO010000004.1"/>
</dbReference>
<dbReference type="PANTHER" id="PTHR44858">
    <property type="entry name" value="TETRATRICOPEPTIDE REPEAT PROTEIN 6"/>
    <property type="match status" value="1"/>
</dbReference>
<dbReference type="InterPro" id="IPR011990">
    <property type="entry name" value="TPR-like_helical_dom_sf"/>
</dbReference>
<dbReference type="Proteomes" id="UP001528040">
    <property type="component" value="Unassembled WGS sequence"/>
</dbReference>
<evidence type="ECO:0000313" key="6">
    <source>
        <dbReference type="Proteomes" id="UP001528040"/>
    </source>
</evidence>
<dbReference type="Gene3D" id="1.25.40.10">
    <property type="entry name" value="Tetratricopeptide repeat domain"/>
    <property type="match status" value="1"/>
</dbReference>
<gene>
    <name evidence="5" type="ORF">O2N63_08685</name>
</gene>
<comment type="caution">
    <text evidence="5">The sequence shown here is derived from an EMBL/GenBank/DDBJ whole genome shotgun (WGS) entry which is preliminary data.</text>
</comment>
<reference evidence="5 6" key="1">
    <citation type="submission" date="2023-01" db="EMBL/GenBank/DDBJ databases">
        <authorList>
            <person name="Yoon J.-W."/>
        </authorList>
    </citation>
    <scope>NUCLEOTIDE SEQUENCE [LARGE SCALE GENOMIC DNA]</scope>
    <source>
        <strain evidence="5 6">KMU-50</strain>
    </source>
</reference>
<keyword evidence="4" id="KW-0732">Signal</keyword>
<dbReference type="EMBL" id="JAQIIO010000004">
    <property type="protein sequence ID" value="MDA5094164.1"/>
    <property type="molecule type" value="Genomic_DNA"/>
</dbReference>
<evidence type="ECO:0000256" key="4">
    <source>
        <dbReference type="SAM" id="SignalP"/>
    </source>
</evidence>
<dbReference type="Pfam" id="PF14559">
    <property type="entry name" value="TPR_19"/>
    <property type="match status" value="1"/>
</dbReference>
<sequence>MILRNLMFSSLFLAAASAQAETCPDARDISSEMDALLHGVQTARSEGEARPFVNQMWQLWRDAPDQWAQELLQEGSDRIRVADYRGAEAALSALISYCPTYAEGYNQRAFSRFLAGDLEHALRDLDKALTLRPRHVAALAGRVLTLHAMGKTEEAQSTLRDALALNPWLPERHLLKTSPGQDI</sequence>
<dbReference type="InterPro" id="IPR050498">
    <property type="entry name" value="Ycf3"/>
</dbReference>
<feature type="chain" id="PRO_5045485824" description="Tetratricopeptide repeat protein" evidence="4">
    <location>
        <begin position="21"/>
        <end position="183"/>
    </location>
</feature>
<feature type="repeat" description="TPR" evidence="3">
    <location>
        <begin position="102"/>
        <end position="135"/>
    </location>
</feature>
<accession>A0ABT4W0X5</accession>
<evidence type="ECO:0000256" key="1">
    <source>
        <dbReference type="ARBA" id="ARBA00022737"/>
    </source>
</evidence>
<evidence type="ECO:0008006" key="7">
    <source>
        <dbReference type="Google" id="ProtNLM"/>
    </source>
</evidence>
<keyword evidence="2 3" id="KW-0802">TPR repeat</keyword>
<feature type="signal peptide" evidence="4">
    <location>
        <begin position="1"/>
        <end position="20"/>
    </location>
</feature>
<dbReference type="InterPro" id="IPR019734">
    <property type="entry name" value="TPR_rpt"/>
</dbReference>
<evidence type="ECO:0000256" key="3">
    <source>
        <dbReference type="PROSITE-ProRule" id="PRU00339"/>
    </source>
</evidence>
<dbReference type="SMART" id="SM00028">
    <property type="entry name" value="TPR"/>
    <property type="match status" value="2"/>
</dbReference>
<keyword evidence="6" id="KW-1185">Reference proteome</keyword>
<keyword evidence="1" id="KW-0677">Repeat</keyword>
<protein>
    <recommendedName>
        <fullName evidence="7">Tetratricopeptide repeat protein</fullName>
    </recommendedName>
</protein>
<evidence type="ECO:0000313" key="5">
    <source>
        <dbReference type="EMBL" id="MDA5094164.1"/>
    </source>
</evidence>
<dbReference type="PANTHER" id="PTHR44858:SF1">
    <property type="entry name" value="UDP-N-ACETYLGLUCOSAMINE--PEPTIDE N-ACETYLGLUCOSAMINYLTRANSFERASE SPINDLY-RELATED"/>
    <property type="match status" value="1"/>
</dbReference>
<proteinExistence type="predicted"/>
<dbReference type="SUPFAM" id="SSF48452">
    <property type="entry name" value="TPR-like"/>
    <property type="match status" value="1"/>
</dbReference>